<organism evidence="2 3">
    <name type="scientific">Streptomyces misionensis</name>
    <dbReference type="NCBI Taxonomy" id="67331"/>
    <lineage>
        <taxon>Bacteria</taxon>
        <taxon>Bacillati</taxon>
        <taxon>Actinomycetota</taxon>
        <taxon>Actinomycetes</taxon>
        <taxon>Kitasatosporales</taxon>
        <taxon>Streptomycetaceae</taxon>
        <taxon>Streptomyces</taxon>
    </lineage>
</organism>
<sequence>MTDIIAGVEIPGTSAVAEATDFLRERTNPLIFHHSRRVFLFASLHARELGLQPDPELFYISSMFHDAGLSIPFSETQQRFELDGADHARKFLLDRGFSEGAAEVVWTAIALHTTPAIPGRMGPETAAMNQGVLTDALGWGLDRLDGHRVDEIVAAHPRGDFKKEFLQQFVDGLKDRPDTTYGTINADVLEHFVPGFRRASMVERVLDAPWPR</sequence>
<accession>A0A1H4R1H6</accession>
<evidence type="ECO:0000313" key="2">
    <source>
        <dbReference type="EMBL" id="SEC25715.1"/>
    </source>
</evidence>
<dbReference type="AlphaFoldDB" id="A0A1H4R1H6"/>
<dbReference type="InterPro" id="IPR006674">
    <property type="entry name" value="HD_domain"/>
</dbReference>
<dbReference type="STRING" id="67331.SAMN04490357_1568"/>
<evidence type="ECO:0000313" key="3">
    <source>
        <dbReference type="Proteomes" id="UP000182375"/>
    </source>
</evidence>
<dbReference type="PANTHER" id="PTHR35569:SF1">
    <property type="entry name" value="CYANAMIDE HYDRATASE DDI2-RELATED"/>
    <property type="match status" value="1"/>
</dbReference>
<name>A0A1H4R1H6_9ACTN</name>
<protein>
    <submittedName>
        <fullName evidence="2">HD domain-containing protein</fullName>
    </submittedName>
</protein>
<dbReference type="GeneID" id="95510765"/>
<proteinExistence type="predicted"/>
<dbReference type="Pfam" id="PF01966">
    <property type="entry name" value="HD"/>
    <property type="match status" value="1"/>
</dbReference>
<dbReference type="PANTHER" id="PTHR35569">
    <property type="entry name" value="CYANAMIDE HYDRATASE DDI2-RELATED"/>
    <property type="match status" value="1"/>
</dbReference>
<dbReference type="Gene3D" id="1.10.3210.10">
    <property type="entry name" value="Hypothetical protein af1432"/>
    <property type="match status" value="1"/>
</dbReference>
<dbReference type="SUPFAM" id="SSF109604">
    <property type="entry name" value="HD-domain/PDEase-like"/>
    <property type="match status" value="1"/>
</dbReference>
<dbReference type="Proteomes" id="UP000182375">
    <property type="component" value="Unassembled WGS sequence"/>
</dbReference>
<gene>
    <name evidence="2" type="ORF">SAMN04490357_1568</name>
</gene>
<dbReference type="EMBL" id="FNTD01000004">
    <property type="protein sequence ID" value="SEC25715.1"/>
    <property type="molecule type" value="Genomic_DNA"/>
</dbReference>
<dbReference type="RefSeq" id="WP_167381390.1">
    <property type="nucleotide sequence ID" value="NZ_FNTD01000004.1"/>
</dbReference>
<evidence type="ECO:0000259" key="1">
    <source>
        <dbReference type="Pfam" id="PF01966"/>
    </source>
</evidence>
<feature type="domain" description="HD" evidence="1">
    <location>
        <begin position="32"/>
        <end position="117"/>
    </location>
</feature>
<reference evidence="2 3" key="1">
    <citation type="submission" date="2016-10" db="EMBL/GenBank/DDBJ databases">
        <authorList>
            <person name="de Groot N.N."/>
        </authorList>
    </citation>
    <scope>NUCLEOTIDE SEQUENCE [LARGE SCALE GENOMIC DNA]</scope>
    <source>
        <strain evidence="2 3">DSM 40306</strain>
    </source>
</reference>